<evidence type="ECO:0000256" key="2">
    <source>
        <dbReference type="ARBA" id="ARBA00023157"/>
    </source>
</evidence>
<protein>
    <submittedName>
        <fullName evidence="7">Secreted frizzled related protein 1/5</fullName>
    </submittedName>
</protein>
<dbReference type="SUPFAM" id="SSF63501">
    <property type="entry name" value="Frizzled cysteine-rich domain"/>
    <property type="match status" value="1"/>
</dbReference>
<keyword evidence="1" id="KW-0217">Developmental protein</keyword>
<evidence type="ECO:0000259" key="5">
    <source>
        <dbReference type="PROSITE" id="PS50038"/>
    </source>
</evidence>
<dbReference type="PANTHER" id="PTHR11309:SF148">
    <property type="entry name" value="SECRETED FRIZZLED-RELATED PROTEIN 1"/>
    <property type="match status" value="1"/>
</dbReference>
<keyword evidence="2 3" id="KW-1015">Disulfide bond</keyword>
<dbReference type="InterPro" id="IPR001134">
    <property type="entry name" value="Netrin_domain"/>
</dbReference>
<dbReference type="PANTHER" id="PTHR11309">
    <property type="entry name" value="FRIZZLED"/>
    <property type="match status" value="1"/>
</dbReference>
<dbReference type="Gene3D" id="1.10.2000.10">
    <property type="entry name" value="Frizzled cysteine-rich domain"/>
    <property type="match status" value="1"/>
</dbReference>
<dbReference type="PROSITE" id="PS50038">
    <property type="entry name" value="FZ"/>
    <property type="match status" value="1"/>
</dbReference>
<evidence type="ECO:0000256" key="3">
    <source>
        <dbReference type="PROSITE-ProRule" id="PRU00090"/>
    </source>
</evidence>
<feature type="domain" description="NTR" evidence="6">
    <location>
        <begin position="186"/>
        <end position="311"/>
    </location>
</feature>
<accession>A0A2P1DVC1</accession>
<feature type="chain" id="PRO_5015106249" evidence="4">
    <location>
        <begin position="20"/>
        <end position="311"/>
    </location>
</feature>
<sequence length="311" mass="35451">MKTPLLVIVASVAMGITTGLKRRNWNVMQADETRRIVTPQCVDIPSEMTLCQGMDYNQMRMPNAFNHDTIVEAFQQANAWLPLVESNCHNDTQMFLCSLFAPVCLPEVMDRDGDMMIVYPCQSFCKSVHSSSCINLMKANNVNWPASMECSQYPTDTPMCIRPPSDGDTTKSNTDSTEVQGGWNLCSVCKEKSTISQEDIGRVCNNDEFVVRIKVKKVIGKGNHIRIVSNRNIKVFRKGELNETRYRAKKFTVYMKDAKSCQECKRLISTKRRDQLVITGFATDKKYYATNLYQWSNTVKKDLRGLRKTCK</sequence>
<evidence type="ECO:0000313" key="7">
    <source>
        <dbReference type="EMBL" id="AVK72340.1"/>
    </source>
</evidence>
<dbReference type="GO" id="GO:0060070">
    <property type="term" value="P:canonical Wnt signaling pathway"/>
    <property type="evidence" value="ECO:0007669"/>
    <property type="project" value="TreeGrafter"/>
</dbReference>
<dbReference type="InterPro" id="IPR020067">
    <property type="entry name" value="Frizzled_dom"/>
</dbReference>
<comment type="caution">
    <text evidence="3">Lacks conserved residue(s) required for the propagation of feature annotation.</text>
</comment>
<dbReference type="GO" id="GO:0017147">
    <property type="term" value="F:Wnt-protein binding"/>
    <property type="evidence" value="ECO:0007669"/>
    <property type="project" value="TreeGrafter"/>
</dbReference>
<dbReference type="GO" id="GO:0035567">
    <property type="term" value="P:non-canonical Wnt signaling pathway"/>
    <property type="evidence" value="ECO:0007669"/>
    <property type="project" value="TreeGrafter"/>
</dbReference>
<evidence type="ECO:0000259" key="6">
    <source>
        <dbReference type="PROSITE" id="PS50189"/>
    </source>
</evidence>
<organism evidence="7">
    <name type="scientific">Meara stichopi</name>
    <dbReference type="NCBI Taxonomy" id="84115"/>
    <lineage>
        <taxon>Eukaryota</taxon>
        <taxon>Metazoa</taxon>
        <taxon>Xenacoelomorpha</taxon>
        <taxon>Acoelomorpha</taxon>
        <taxon>Nemertodermatida</taxon>
        <taxon>Nemertodermatidae</taxon>
        <taxon>Meara</taxon>
    </lineage>
</organism>
<keyword evidence="4" id="KW-0732">Signal</keyword>
<dbReference type="InterPro" id="IPR036790">
    <property type="entry name" value="Frizzled_dom_sf"/>
</dbReference>
<feature type="signal peptide" evidence="4">
    <location>
        <begin position="1"/>
        <end position="19"/>
    </location>
</feature>
<proteinExistence type="evidence at transcript level"/>
<name>A0A2P1DVC1_9BILA</name>
<dbReference type="SMART" id="SM00063">
    <property type="entry name" value="FRI"/>
    <property type="match status" value="1"/>
</dbReference>
<feature type="disulfide bond" evidence="3">
    <location>
        <begin position="51"/>
        <end position="97"/>
    </location>
</feature>
<evidence type="ECO:0000256" key="1">
    <source>
        <dbReference type="ARBA" id="ARBA00022473"/>
    </source>
</evidence>
<dbReference type="GO" id="GO:0005615">
    <property type="term" value="C:extracellular space"/>
    <property type="evidence" value="ECO:0007669"/>
    <property type="project" value="TreeGrafter"/>
</dbReference>
<dbReference type="InterPro" id="IPR015526">
    <property type="entry name" value="Frizzled/SFRP"/>
</dbReference>
<dbReference type="PROSITE" id="PS50189">
    <property type="entry name" value="NTR"/>
    <property type="match status" value="1"/>
</dbReference>
<evidence type="ECO:0000256" key="4">
    <source>
        <dbReference type="SAM" id="SignalP"/>
    </source>
</evidence>
<dbReference type="AlphaFoldDB" id="A0A2P1DVC1"/>
<dbReference type="EMBL" id="KY709789">
    <property type="protein sequence ID" value="AVK72340.1"/>
    <property type="molecule type" value="mRNA"/>
</dbReference>
<reference evidence="7" key="1">
    <citation type="journal article" date="2018" name="Nature">
        <title>Convergent evolution of bilaterian nerve cords.</title>
        <authorList>
            <person name="Martin-Duran J.M."/>
            <person name="Pang K."/>
            <person name="Borve A."/>
            <person name="Le H.S."/>
            <person name="Furu A."/>
            <person name="Cannon J.T."/>
            <person name="Jondelius U."/>
            <person name="Hejnol A."/>
        </authorList>
    </citation>
    <scope>NUCLEOTIDE SEQUENCE</scope>
</reference>
<feature type="domain" description="FZ" evidence="5">
    <location>
        <begin position="41"/>
        <end position="163"/>
    </location>
</feature>
<dbReference type="Pfam" id="PF01392">
    <property type="entry name" value="Fz"/>
    <property type="match status" value="1"/>
</dbReference>